<feature type="transmembrane region" description="Helical" evidence="1">
    <location>
        <begin position="88"/>
        <end position="109"/>
    </location>
</feature>
<organism evidence="2 3">
    <name type="scientific">Streptomyces alanosinicus</name>
    <dbReference type="NCBI Taxonomy" id="68171"/>
    <lineage>
        <taxon>Bacteria</taxon>
        <taxon>Bacillati</taxon>
        <taxon>Actinomycetota</taxon>
        <taxon>Actinomycetes</taxon>
        <taxon>Kitasatosporales</taxon>
        <taxon>Streptomycetaceae</taxon>
        <taxon>Streptomyces</taxon>
    </lineage>
</organism>
<feature type="transmembrane region" description="Helical" evidence="1">
    <location>
        <begin position="46"/>
        <end position="68"/>
    </location>
</feature>
<keyword evidence="3" id="KW-1185">Reference proteome</keyword>
<reference evidence="2" key="1">
    <citation type="journal article" date="2014" name="Int. J. Syst. Evol. Microbiol.">
        <title>Complete genome sequence of Corynebacterium casei LMG S-19264T (=DSM 44701T), isolated from a smear-ripened cheese.</title>
        <authorList>
            <consortium name="US DOE Joint Genome Institute (JGI-PGF)"/>
            <person name="Walter F."/>
            <person name="Albersmeier A."/>
            <person name="Kalinowski J."/>
            <person name="Ruckert C."/>
        </authorList>
    </citation>
    <scope>NUCLEOTIDE SEQUENCE</scope>
    <source>
        <strain evidence="2">JCM 4714</strain>
    </source>
</reference>
<keyword evidence="1" id="KW-0812">Transmembrane</keyword>
<name>A0A918YRR8_9ACTN</name>
<feature type="transmembrane region" description="Helical" evidence="1">
    <location>
        <begin position="18"/>
        <end position="39"/>
    </location>
</feature>
<protein>
    <submittedName>
        <fullName evidence="2">Uncharacterized protein</fullName>
    </submittedName>
</protein>
<evidence type="ECO:0000256" key="1">
    <source>
        <dbReference type="SAM" id="Phobius"/>
    </source>
</evidence>
<sequence length="117" mass="12257">MGGGTLLYLAAGVPPGHIWPLAVTGVVVGAMLTTFTLWLTVRASQAIAVVVGIIGILFGVLVGGTAMQQTLWPLIPYSWANYLDLHRMSVTLPASLVATVLFTIGITHATRKAAENS</sequence>
<accession>A0A918YRR8</accession>
<gene>
    <name evidence="2" type="ORF">GCM10010339_84050</name>
</gene>
<keyword evidence="1" id="KW-1133">Transmembrane helix</keyword>
<evidence type="ECO:0000313" key="2">
    <source>
        <dbReference type="EMBL" id="GHE14226.1"/>
    </source>
</evidence>
<dbReference type="EMBL" id="BMVG01000048">
    <property type="protein sequence ID" value="GHE14226.1"/>
    <property type="molecule type" value="Genomic_DNA"/>
</dbReference>
<dbReference type="AlphaFoldDB" id="A0A918YRR8"/>
<comment type="caution">
    <text evidence="2">The sequence shown here is derived from an EMBL/GenBank/DDBJ whole genome shotgun (WGS) entry which is preliminary data.</text>
</comment>
<keyword evidence="1" id="KW-0472">Membrane</keyword>
<dbReference type="Proteomes" id="UP000655443">
    <property type="component" value="Unassembled WGS sequence"/>
</dbReference>
<evidence type="ECO:0000313" key="3">
    <source>
        <dbReference type="Proteomes" id="UP000655443"/>
    </source>
</evidence>
<proteinExistence type="predicted"/>
<reference evidence="2" key="2">
    <citation type="submission" date="2020-09" db="EMBL/GenBank/DDBJ databases">
        <authorList>
            <person name="Sun Q."/>
            <person name="Ohkuma M."/>
        </authorList>
    </citation>
    <scope>NUCLEOTIDE SEQUENCE</scope>
    <source>
        <strain evidence="2">JCM 4714</strain>
    </source>
</reference>